<comment type="caution">
    <text evidence="5">The sequence shown here is derived from an EMBL/GenBank/DDBJ whole genome shotgun (WGS) entry which is preliminary data.</text>
</comment>
<dbReference type="SUPFAM" id="SSF46785">
    <property type="entry name" value="Winged helix' DNA-binding domain"/>
    <property type="match status" value="1"/>
</dbReference>
<accession>A0A562BK08</accession>
<dbReference type="EMBL" id="VLJN01000017">
    <property type="protein sequence ID" value="TWG85575.1"/>
    <property type="molecule type" value="Genomic_DNA"/>
</dbReference>
<dbReference type="Gene3D" id="1.10.10.10">
    <property type="entry name" value="Winged helix-like DNA-binding domain superfamily/Winged helix DNA-binding domain"/>
    <property type="match status" value="1"/>
</dbReference>
<dbReference type="InterPro" id="IPR036390">
    <property type="entry name" value="WH_DNA-bd_sf"/>
</dbReference>
<evidence type="ECO:0000313" key="6">
    <source>
        <dbReference type="Proteomes" id="UP000318141"/>
    </source>
</evidence>
<keyword evidence="1" id="KW-0805">Transcription regulation</keyword>
<evidence type="ECO:0000256" key="2">
    <source>
        <dbReference type="ARBA" id="ARBA00023125"/>
    </source>
</evidence>
<dbReference type="InterPro" id="IPR036388">
    <property type="entry name" value="WH-like_DNA-bd_sf"/>
</dbReference>
<evidence type="ECO:0000313" key="5">
    <source>
        <dbReference type="EMBL" id="TWG85575.1"/>
    </source>
</evidence>
<dbReference type="InterPro" id="IPR011711">
    <property type="entry name" value="GntR_C"/>
</dbReference>
<dbReference type="InterPro" id="IPR008920">
    <property type="entry name" value="TF_FadR/GntR_C"/>
</dbReference>
<dbReference type="CDD" id="cd07377">
    <property type="entry name" value="WHTH_GntR"/>
    <property type="match status" value="1"/>
</dbReference>
<gene>
    <name evidence="5" type="ORF">L602_002400000210</name>
</gene>
<evidence type="ECO:0000256" key="1">
    <source>
        <dbReference type="ARBA" id="ARBA00023015"/>
    </source>
</evidence>
<feature type="domain" description="HTH gntR-type" evidence="4">
    <location>
        <begin position="18"/>
        <end position="85"/>
    </location>
</feature>
<dbReference type="GO" id="GO:0003677">
    <property type="term" value="F:DNA binding"/>
    <property type="evidence" value="ECO:0007669"/>
    <property type="project" value="UniProtKB-KW"/>
</dbReference>
<keyword evidence="2 5" id="KW-0238">DNA-binding</keyword>
<keyword evidence="6" id="KW-1185">Reference proteome</keyword>
<dbReference type="Pfam" id="PF00392">
    <property type="entry name" value="GntR"/>
    <property type="match status" value="1"/>
</dbReference>
<dbReference type="OrthoDB" id="9799812at2"/>
<dbReference type="Gene3D" id="1.20.120.530">
    <property type="entry name" value="GntR ligand-binding domain-like"/>
    <property type="match status" value="1"/>
</dbReference>
<dbReference type="Pfam" id="PF07729">
    <property type="entry name" value="FCD"/>
    <property type="match status" value="1"/>
</dbReference>
<name>A0A562BK08_9BURK</name>
<dbReference type="PANTHER" id="PTHR43537">
    <property type="entry name" value="TRANSCRIPTIONAL REGULATOR, GNTR FAMILY"/>
    <property type="match status" value="1"/>
</dbReference>
<evidence type="ECO:0000259" key="4">
    <source>
        <dbReference type="PROSITE" id="PS50949"/>
    </source>
</evidence>
<protein>
    <submittedName>
        <fullName evidence="5">DNA-binding GntR family transcriptional regulator</fullName>
    </submittedName>
</protein>
<dbReference type="PROSITE" id="PS50949">
    <property type="entry name" value="HTH_GNTR"/>
    <property type="match status" value="1"/>
</dbReference>
<dbReference type="SUPFAM" id="SSF48008">
    <property type="entry name" value="GntR ligand-binding domain-like"/>
    <property type="match status" value="1"/>
</dbReference>
<reference evidence="5 6" key="1">
    <citation type="submission" date="2019-07" db="EMBL/GenBank/DDBJ databases">
        <title>Genome sequencing of lignin-degrading bacterial isolates.</title>
        <authorList>
            <person name="Gladden J."/>
        </authorList>
    </citation>
    <scope>NUCLEOTIDE SEQUENCE [LARGE SCALE GENOMIC DNA]</scope>
    <source>
        <strain evidence="5 6">J11</strain>
    </source>
</reference>
<dbReference type="AlphaFoldDB" id="A0A562BK08"/>
<dbReference type="InterPro" id="IPR000524">
    <property type="entry name" value="Tscrpt_reg_HTH_GntR"/>
</dbReference>
<dbReference type="SMART" id="SM00895">
    <property type="entry name" value="FCD"/>
    <property type="match status" value="1"/>
</dbReference>
<dbReference type="Proteomes" id="UP000318141">
    <property type="component" value="Unassembled WGS sequence"/>
</dbReference>
<organism evidence="5 6">
    <name type="scientific">Cupriavidus gilardii J11</name>
    <dbReference type="NCBI Taxonomy" id="936133"/>
    <lineage>
        <taxon>Bacteria</taxon>
        <taxon>Pseudomonadati</taxon>
        <taxon>Pseudomonadota</taxon>
        <taxon>Betaproteobacteria</taxon>
        <taxon>Burkholderiales</taxon>
        <taxon>Burkholderiaceae</taxon>
        <taxon>Cupriavidus</taxon>
    </lineage>
</organism>
<proteinExistence type="predicted"/>
<keyword evidence="3" id="KW-0804">Transcription</keyword>
<dbReference type="PANTHER" id="PTHR43537:SF49">
    <property type="entry name" value="TRANSCRIPTIONAL REGULATORY PROTEIN"/>
    <property type="match status" value="1"/>
</dbReference>
<dbReference type="GO" id="GO:0003700">
    <property type="term" value="F:DNA-binding transcription factor activity"/>
    <property type="evidence" value="ECO:0007669"/>
    <property type="project" value="InterPro"/>
</dbReference>
<evidence type="ECO:0000256" key="3">
    <source>
        <dbReference type="ARBA" id="ARBA00023163"/>
    </source>
</evidence>
<dbReference type="SMART" id="SM00345">
    <property type="entry name" value="HTH_GNTR"/>
    <property type="match status" value="1"/>
</dbReference>
<sequence length="230" mass="26033">MYDTLNSGEPARQRGDGASKALDIQRILRARIAKQELPPGAKLREQDLAEEFDVPRPLIREILAALAQRGLIERIPNRGAVVARIDTHQLLTLYDVREVLEGLSVRLATQNRPPESWQDLVELFDGPMARYVDDSDLDAFIEGYGSFRRRVIDAAANPALADMLDGIWDKTQFLIQRIIILPGRPRQGLAEHRAVLGAMRRGDAVAAEELRRKNIRSAKETLARYQRYLM</sequence>